<feature type="region of interest" description="Disordered" evidence="6">
    <location>
        <begin position="1"/>
        <end position="22"/>
    </location>
</feature>
<evidence type="ECO:0000313" key="10">
    <source>
        <dbReference type="Proteomes" id="UP000694388"/>
    </source>
</evidence>
<evidence type="ECO:0000313" key="9">
    <source>
        <dbReference type="Ensembl" id="ENSEBUP00000020195.1"/>
    </source>
</evidence>
<feature type="transmembrane region" description="Helical" evidence="7">
    <location>
        <begin position="77"/>
        <end position="97"/>
    </location>
</feature>
<keyword evidence="4 5" id="KW-0472">Membrane</keyword>
<feature type="compositionally biased region" description="Polar residues" evidence="6">
    <location>
        <begin position="175"/>
        <end position="190"/>
    </location>
</feature>
<dbReference type="AlphaFoldDB" id="A0A8C4QVM0"/>
<keyword evidence="3 7" id="KW-1133">Transmembrane helix</keyword>
<proteinExistence type="predicted"/>
<dbReference type="GeneTree" id="ENSGT00940000159573"/>
<dbReference type="PANTHER" id="PTHR22776">
    <property type="entry name" value="MARVEL-CONTAINING POTENTIAL LIPID RAFT-ASSOCIATED PROTEIN"/>
    <property type="match status" value="1"/>
</dbReference>
<dbReference type="GO" id="GO:0016020">
    <property type="term" value="C:membrane"/>
    <property type="evidence" value="ECO:0007669"/>
    <property type="project" value="UniProtKB-SubCell"/>
</dbReference>
<dbReference type="PROSITE" id="PS51225">
    <property type="entry name" value="MARVEL"/>
    <property type="match status" value="1"/>
</dbReference>
<feature type="domain" description="MARVEL" evidence="8">
    <location>
        <begin position="42"/>
        <end position="169"/>
    </location>
</feature>
<organism evidence="9 10">
    <name type="scientific">Eptatretus burgeri</name>
    <name type="common">Inshore hagfish</name>
    <dbReference type="NCBI Taxonomy" id="7764"/>
    <lineage>
        <taxon>Eukaryota</taxon>
        <taxon>Metazoa</taxon>
        <taxon>Chordata</taxon>
        <taxon>Craniata</taxon>
        <taxon>Vertebrata</taxon>
        <taxon>Cyclostomata</taxon>
        <taxon>Myxini</taxon>
        <taxon>Myxiniformes</taxon>
        <taxon>Myxinidae</taxon>
        <taxon>Eptatretinae</taxon>
        <taxon>Eptatretus</taxon>
    </lineage>
</organism>
<evidence type="ECO:0000256" key="6">
    <source>
        <dbReference type="SAM" id="MobiDB-lite"/>
    </source>
</evidence>
<accession>A0A8C4QVM0</accession>
<dbReference type="Ensembl" id="ENSEBUT00000020771.1">
    <property type="protein sequence ID" value="ENSEBUP00000020195.1"/>
    <property type="gene ID" value="ENSEBUG00000012530.1"/>
</dbReference>
<evidence type="ECO:0000256" key="5">
    <source>
        <dbReference type="PROSITE-ProRule" id="PRU00581"/>
    </source>
</evidence>
<dbReference type="Ensembl" id="ENSEBUT00000020784.1">
    <property type="protein sequence ID" value="ENSEBUP00000020207.1"/>
    <property type="gene ID" value="ENSEBUG00000012530.1"/>
</dbReference>
<evidence type="ECO:0000256" key="7">
    <source>
        <dbReference type="SAM" id="Phobius"/>
    </source>
</evidence>
<keyword evidence="10" id="KW-1185">Reference proteome</keyword>
<protein>
    <recommendedName>
        <fullName evidence="8">MARVEL domain-containing protein</fullName>
    </recommendedName>
</protein>
<keyword evidence="2 5" id="KW-0812">Transmembrane</keyword>
<evidence type="ECO:0000256" key="3">
    <source>
        <dbReference type="ARBA" id="ARBA00022989"/>
    </source>
</evidence>
<evidence type="ECO:0000256" key="2">
    <source>
        <dbReference type="ARBA" id="ARBA00022692"/>
    </source>
</evidence>
<dbReference type="InterPro" id="IPR008253">
    <property type="entry name" value="Marvel"/>
</dbReference>
<dbReference type="Proteomes" id="UP000694388">
    <property type="component" value="Unplaced"/>
</dbReference>
<sequence>MASGTQSEPQYGEAQTPLADRPYQPTTVPAVQDPPGSTPLAYLRSQHGLLKIAQVVTSFIAFICVEVVDRCRNCKALYFFEFVSCSVFLITLSLFIIFCCKLDKRFSAINWKLTDSINTLLATLFLFIACIILAAKNSGHSAEIAAVVFGFFALFFFVISSFFVLKEWKEKPPWSSRSTGSGGSNHNYSRTRSDSHPEQPNQNV</sequence>
<name>A0A8C4QVM0_EPTBU</name>
<evidence type="ECO:0000259" key="8">
    <source>
        <dbReference type="PROSITE" id="PS51225"/>
    </source>
</evidence>
<feature type="transmembrane region" description="Helical" evidence="7">
    <location>
        <begin position="117"/>
        <end position="135"/>
    </location>
</feature>
<dbReference type="Pfam" id="PF01284">
    <property type="entry name" value="MARVEL"/>
    <property type="match status" value="1"/>
</dbReference>
<evidence type="ECO:0000256" key="1">
    <source>
        <dbReference type="ARBA" id="ARBA00004141"/>
    </source>
</evidence>
<feature type="transmembrane region" description="Helical" evidence="7">
    <location>
        <begin position="144"/>
        <end position="165"/>
    </location>
</feature>
<dbReference type="PANTHER" id="PTHR22776:SF49">
    <property type="entry name" value="MARVEL DOMAIN-CONTAINING PROTEIN"/>
    <property type="match status" value="1"/>
</dbReference>
<reference evidence="9" key="1">
    <citation type="submission" date="2025-05" db="UniProtKB">
        <authorList>
            <consortium name="Ensembl"/>
        </authorList>
    </citation>
    <scope>IDENTIFICATION</scope>
</reference>
<feature type="region of interest" description="Disordered" evidence="6">
    <location>
        <begin position="172"/>
        <end position="204"/>
    </location>
</feature>
<comment type="subcellular location">
    <subcellularLocation>
        <location evidence="1">Membrane</location>
        <topology evidence="1">Multi-pass membrane protein</topology>
    </subcellularLocation>
</comment>
<evidence type="ECO:0000256" key="4">
    <source>
        <dbReference type="ARBA" id="ARBA00023136"/>
    </source>
</evidence>
<dbReference type="InterPro" id="IPR050578">
    <property type="entry name" value="MARVEL-CKLF_proteins"/>
</dbReference>
<dbReference type="OMA" id="AADTSMI"/>